<dbReference type="PANTHER" id="PTHR24035:SF138">
    <property type="entry name" value="MULTIPLE EPIDERMAL GROWTH FACTOR-LIKE DOMAINS PROTEIN 6"/>
    <property type="match status" value="1"/>
</dbReference>
<dbReference type="GeneID" id="103558421"/>
<feature type="compositionally biased region" description="Pro residues" evidence="1">
    <location>
        <begin position="96"/>
        <end position="105"/>
    </location>
</feature>
<keyword evidence="2" id="KW-1185">Reference proteome</keyword>
<evidence type="ECO:0008006" key="4">
    <source>
        <dbReference type="Google" id="ProtNLM"/>
    </source>
</evidence>
<name>A0ABM4LF28_EQUPR</name>
<feature type="region of interest" description="Disordered" evidence="1">
    <location>
        <begin position="201"/>
        <end position="237"/>
    </location>
</feature>
<reference evidence="3" key="1">
    <citation type="submission" date="2025-08" db="UniProtKB">
        <authorList>
            <consortium name="RefSeq"/>
        </authorList>
    </citation>
    <scope>IDENTIFICATION</scope>
    <source>
        <tissue evidence="3">Blood</tissue>
    </source>
</reference>
<organism evidence="2 3">
    <name type="scientific">Equus przewalskii</name>
    <name type="common">Przewalski's horse</name>
    <name type="synonym">Equus caballus przewalskii</name>
    <dbReference type="NCBI Taxonomy" id="9798"/>
    <lineage>
        <taxon>Eukaryota</taxon>
        <taxon>Metazoa</taxon>
        <taxon>Chordata</taxon>
        <taxon>Craniata</taxon>
        <taxon>Vertebrata</taxon>
        <taxon>Euteleostomi</taxon>
        <taxon>Mammalia</taxon>
        <taxon>Eutheria</taxon>
        <taxon>Laurasiatheria</taxon>
        <taxon>Perissodactyla</taxon>
        <taxon>Equidae</taxon>
        <taxon>Equus</taxon>
    </lineage>
</organism>
<proteinExistence type="predicted"/>
<evidence type="ECO:0000313" key="3">
    <source>
        <dbReference type="RefSeq" id="XP_070439045.1"/>
    </source>
</evidence>
<dbReference type="Proteomes" id="UP001652662">
    <property type="component" value="Chromosome 18"/>
</dbReference>
<evidence type="ECO:0000313" key="2">
    <source>
        <dbReference type="Proteomes" id="UP001652662"/>
    </source>
</evidence>
<gene>
    <name evidence="3" type="primary">LOC103558421</name>
</gene>
<dbReference type="SUPFAM" id="SSF57196">
    <property type="entry name" value="EGF/Laminin"/>
    <property type="match status" value="2"/>
</dbReference>
<dbReference type="RefSeq" id="XP_070439045.1">
    <property type="nucleotide sequence ID" value="XM_070582944.1"/>
</dbReference>
<dbReference type="Gene3D" id="2.10.25.10">
    <property type="entry name" value="Laminin"/>
    <property type="match status" value="2"/>
</dbReference>
<sequence>MHHRFLFSRNRLQRVVAFQTAAGAGQRHCLRPELLATALRLAARPRQPGQHRSRASRSEQTLSLLGGLRGLATGCSSVNLGKEELVRRQGGSSPQRPAPAAPPPSRAGWRGGGGWGRPATRRARGGGGAVSLSAPEGRGGRAASAFPWHRGCGGCGPPGSLASSRSRRSRGAQLGGHCASGARPAAPPALRSRRCLVGRAAAAPSVDRRGSPAPRAPRTNFCPASPTSAAGSDWRSRRGARREAWVAAGAAPPRRDDLASVAPGLLCLGGRRVAARQRPTAPAGHVISWIESLLHKEVELEIVNCCERNNGGCSHHRERVLDGPRCSCNHGHRSDSDEKTCIDLDECESGEACCAQLCITFSGGYECSCQKGFGISSDGCGCDALDDDELEEEEEELEGMRFPGRYSRAHLNCFIMLLPRCLPPTKMKKMRRKRKKKFEENSTALRKVGCPKGLFGKNRKKKRNCANNGHCHRLCGARTCEPGCYGRFCRLSVTVPLATGTRITLHVGIVTITLNYLS</sequence>
<feature type="compositionally biased region" description="Low complexity" evidence="1">
    <location>
        <begin position="171"/>
        <end position="187"/>
    </location>
</feature>
<dbReference type="PANTHER" id="PTHR24035">
    <property type="entry name" value="MULTIPLE EPIDERMAL GROWTH FACTOR-LIKE DOMAINS PROTEIN"/>
    <property type="match status" value="1"/>
</dbReference>
<feature type="region of interest" description="Disordered" evidence="1">
    <location>
        <begin position="158"/>
        <end position="187"/>
    </location>
</feature>
<evidence type="ECO:0000256" key="1">
    <source>
        <dbReference type="SAM" id="MobiDB-lite"/>
    </source>
</evidence>
<feature type="region of interest" description="Disordered" evidence="1">
    <location>
        <begin position="86"/>
        <end position="145"/>
    </location>
</feature>
<accession>A0ABM4LF28</accession>
<protein>
    <recommendedName>
        <fullName evidence="4">EGF-like domain-containing protein</fullName>
    </recommendedName>
</protein>
<dbReference type="InterPro" id="IPR052108">
    <property type="entry name" value="MEGF/SIB"/>
</dbReference>